<organism evidence="1 2">
    <name type="scientific">Bifidobacterium longum subsp. infantis</name>
    <dbReference type="NCBI Taxonomy" id="1682"/>
    <lineage>
        <taxon>Bacteria</taxon>
        <taxon>Bacillati</taxon>
        <taxon>Actinomycetota</taxon>
        <taxon>Actinomycetes</taxon>
        <taxon>Bifidobacteriales</taxon>
        <taxon>Bifidobacteriaceae</taxon>
        <taxon>Bifidobacterium</taxon>
    </lineage>
</organism>
<dbReference type="Proteomes" id="UP000067206">
    <property type="component" value="Chromosome"/>
</dbReference>
<accession>A0A0M4LWV1</accession>
<dbReference type="AlphaFoldDB" id="A0A0M4LWV1"/>
<name>A0A0M4LWV1_BIFLI</name>
<gene>
    <name evidence="1" type="ORF">RY67_2303</name>
</gene>
<proteinExistence type="predicted"/>
<evidence type="ECO:0000313" key="1">
    <source>
        <dbReference type="EMBL" id="ALE10289.1"/>
    </source>
</evidence>
<dbReference type="PATRIC" id="fig|1682.24.peg.2243"/>
<evidence type="ECO:0000313" key="2">
    <source>
        <dbReference type="Proteomes" id="UP000067206"/>
    </source>
</evidence>
<dbReference type="EMBL" id="CP010411">
    <property type="protein sequence ID" value="ALE10289.1"/>
    <property type="molecule type" value="Genomic_DNA"/>
</dbReference>
<protein>
    <submittedName>
        <fullName evidence="1">Uncharacterized protein</fullName>
    </submittedName>
</protein>
<sequence>MDDSFAEININCVCRHNATADAFLEIYYECFTNQNLRKRIK</sequence>
<reference evidence="1 2" key="1">
    <citation type="submission" date="2014-12" db="EMBL/GenBank/DDBJ databases">
        <title>Complete genome sequence of Bifidobacterium longum subsp. infantis BT1.</title>
        <authorList>
            <person name="Kim J.F."/>
            <person name="Kwak M.-J."/>
        </authorList>
    </citation>
    <scope>NUCLEOTIDE SEQUENCE [LARGE SCALE GENOMIC DNA]</scope>
    <source>
        <strain evidence="1 2">BT1</strain>
    </source>
</reference>